<dbReference type="CDD" id="cd00190">
    <property type="entry name" value="Tryp_SPc"/>
    <property type="match status" value="1"/>
</dbReference>
<sequence>MYRILVTLVLAGSVHSQGMKLLNEIIKRIFPLPSIETSTTRTTTSSTAKTAMNEIKPTAFVPPLNTNETSCTLNGKDGICVPYYLCDSNNKINVGGEGLVESRSFGPCLSNLDVCCFRPDQISSTEPNIKKMEPLKLQREGCGWANPEGVGMRTTDETDGKTKFGEFPWMVAIVKTESLIDNYPNGPNGTVYVGGGSLIHPSVVLTAAHIIKDRLNLKVRAGEWDTRTTKEIYRHQERDVESIVIHKEFNEETNYYDVAVLFLKSPMDMAPNVGVVCLPSHDDMAYPDTRCFASGWGKDKSTIQGRYSTTLKKVEVQVVAHDTCQASLRTSILSYYFQLHSTFMCASGKPGKDTCKGDGGSPLVCPIQFEKDRYVQNGIVSWGIRCGETGIPGVYVDVSKVRNWIDDEVRGKGYMSEVYTY</sequence>
<feature type="domain" description="Peptidase S1" evidence="7">
    <location>
        <begin position="149"/>
        <end position="410"/>
    </location>
</feature>
<dbReference type="Pfam" id="PF00089">
    <property type="entry name" value="Trypsin"/>
    <property type="match status" value="1"/>
</dbReference>
<keyword evidence="8" id="KW-0645">Protease</keyword>
<evidence type="ECO:0000256" key="1">
    <source>
        <dbReference type="ARBA" id="ARBA00004613"/>
    </source>
</evidence>
<dbReference type="InterPro" id="IPR043504">
    <property type="entry name" value="Peptidase_S1_PA_chymotrypsin"/>
</dbReference>
<dbReference type="Gene3D" id="2.40.10.10">
    <property type="entry name" value="Trypsin-like serine proteases"/>
    <property type="match status" value="1"/>
</dbReference>
<dbReference type="SUPFAM" id="SSF50494">
    <property type="entry name" value="Trypsin-like serine proteases"/>
    <property type="match status" value="1"/>
</dbReference>
<keyword evidence="2" id="KW-0964">Secreted</keyword>
<dbReference type="AlphaFoldDB" id="A0AA96MIA8"/>
<dbReference type="InterPro" id="IPR001254">
    <property type="entry name" value="Trypsin_dom"/>
</dbReference>
<dbReference type="InterPro" id="IPR041515">
    <property type="entry name" value="PPAF-2-like_Clip"/>
</dbReference>
<dbReference type="InterPro" id="IPR009003">
    <property type="entry name" value="Peptidase_S1_PA"/>
</dbReference>
<dbReference type="PROSITE" id="PS50240">
    <property type="entry name" value="TRYPSIN_DOM"/>
    <property type="match status" value="1"/>
</dbReference>
<evidence type="ECO:0000259" key="7">
    <source>
        <dbReference type="PROSITE" id="PS50240"/>
    </source>
</evidence>
<accession>A0AA96MIA8</accession>
<proteinExistence type="evidence at transcript level"/>
<dbReference type="PANTHER" id="PTHR24258">
    <property type="entry name" value="SERINE PROTEASE-RELATED"/>
    <property type="match status" value="1"/>
</dbReference>
<evidence type="ECO:0000256" key="5">
    <source>
        <dbReference type="ARBA" id="ARBA00076468"/>
    </source>
</evidence>
<evidence type="ECO:0000313" key="8">
    <source>
        <dbReference type="EMBL" id="WNS59069.1"/>
    </source>
</evidence>
<dbReference type="GO" id="GO:0004252">
    <property type="term" value="F:serine-type endopeptidase activity"/>
    <property type="evidence" value="ECO:0007669"/>
    <property type="project" value="InterPro"/>
</dbReference>
<dbReference type="SMART" id="SM00020">
    <property type="entry name" value="Tryp_SPc"/>
    <property type="match status" value="1"/>
</dbReference>
<evidence type="ECO:0000256" key="4">
    <source>
        <dbReference type="ARBA" id="ARBA00068096"/>
    </source>
</evidence>
<reference evidence="8" key="1">
    <citation type="submission" date="2022-06" db="EMBL/GenBank/DDBJ databases">
        <authorList>
            <person name="Zhang R."/>
            <person name="Wang X."/>
            <person name="Zhang J."/>
        </authorList>
    </citation>
    <scope>NUCLEOTIDE SEQUENCE</scope>
</reference>
<dbReference type="FunFam" id="2.40.10.10:FF:000038">
    <property type="entry name" value="Serine protease"/>
    <property type="match status" value="1"/>
</dbReference>
<keyword evidence="6" id="KW-0732">Signal</keyword>
<dbReference type="GO" id="GO:0006508">
    <property type="term" value="P:proteolysis"/>
    <property type="evidence" value="ECO:0007669"/>
    <property type="project" value="UniProtKB-KW"/>
</dbReference>
<dbReference type="InterPro" id="IPR001314">
    <property type="entry name" value="Peptidase_S1A"/>
</dbReference>
<evidence type="ECO:0000256" key="2">
    <source>
        <dbReference type="ARBA" id="ARBA00022525"/>
    </source>
</evidence>
<feature type="chain" id="PRO_5041741399" description="Phenoloxidase-activating factor 2" evidence="6">
    <location>
        <begin position="17"/>
        <end position="421"/>
    </location>
</feature>
<keyword evidence="3" id="KW-1015">Disulfide bond</keyword>
<dbReference type="EMBL" id="ON665017">
    <property type="protein sequence ID" value="WNS59069.1"/>
    <property type="molecule type" value="mRNA"/>
</dbReference>
<dbReference type="GO" id="GO:0005576">
    <property type="term" value="C:extracellular region"/>
    <property type="evidence" value="ECO:0007669"/>
    <property type="project" value="UniProtKB-SubCell"/>
</dbReference>
<evidence type="ECO:0000256" key="6">
    <source>
        <dbReference type="SAM" id="SignalP"/>
    </source>
</evidence>
<protein>
    <recommendedName>
        <fullName evidence="4">Phenoloxidase-activating factor 2</fullName>
    </recommendedName>
    <alternativeName>
        <fullName evidence="5">Prophenoloxidase-activating factor II</fullName>
    </alternativeName>
</protein>
<dbReference type="PANTHER" id="PTHR24258:SF129">
    <property type="entry name" value="LP15124P-RELATED"/>
    <property type="match status" value="1"/>
</dbReference>
<dbReference type="PRINTS" id="PR00722">
    <property type="entry name" value="CHYMOTRYPSIN"/>
</dbReference>
<feature type="signal peptide" evidence="6">
    <location>
        <begin position="1"/>
        <end position="16"/>
    </location>
</feature>
<comment type="subcellular location">
    <subcellularLocation>
        <location evidence="1">Secreted</location>
    </subcellularLocation>
</comment>
<dbReference type="Pfam" id="PF18322">
    <property type="entry name" value="CLIP_1"/>
    <property type="match status" value="1"/>
</dbReference>
<organism evidence="8">
    <name type="scientific">Antheraea pernyi</name>
    <name type="common">Chinese oak silk moth</name>
    <name type="synonym">Bombyx pernyi</name>
    <dbReference type="NCBI Taxonomy" id="7119"/>
    <lineage>
        <taxon>Eukaryota</taxon>
        <taxon>Metazoa</taxon>
        <taxon>Ecdysozoa</taxon>
        <taxon>Arthropoda</taxon>
        <taxon>Hexapoda</taxon>
        <taxon>Insecta</taxon>
        <taxon>Pterygota</taxon>
        <taxon>Neoptera</taxon>
        <taxon>Endopterygota</taxon>
        <taxon>Lepidoptera</taxon>
        <taxon>Glossata</taxon>
        <taxon>Ditrysia</taxon>
        <taxon>Bombycoidea</taxon>
        <taxon>Saturniidae</taxon>
        <taxon>Saturniinae</taxon>
        <taxon>Saturniini</taxon>
        <taxon>Antheraea</taxon>
    </lineage>
</organism>
<keyword evidence="8" id="KW-0378">Hydrolase</keyword>
<name>A0AA96MIA8_ANTPE</name>
<evidence type="ECO:0000256" key="3">
    <source>
        <dbReference type="ARBA" id="ARBA00023157"/>
    </source>
</evidence>